<evidence type="ECO:0000313" key="2">
    <source>
        <dbReference type="EMBL" id="KZV26981.1"/>
    </source>
</evidence>
<dbReference type="Proteomes" id="UP000250235">
    <property type="component" value="Unassembled WGS sequence"/>
</dbReference>
<proteinExistence type="predicted"/>
<evidence type="ECO:0000313" key="3">
    <source>
        <dbReference type="Proteomes" id="UP000250235"/>
    </source>
</evidence>
<dbReference type="AlphaFoldDB" id="A0A2Z7AYL8"/>
<evidence type="ECO:0000256" key="1">
    <source>
        <dbReference type="SAM" id="MobiDB-lite"/>
    </source>
</evidence>
<accession>A0A2Z7AYL8</accession>
<sequence>MASDNQDRPASIQTDILRKEMKDQKAALCKEFGDEMAAICNDLLELRVESQQNFQTLSSQLSEIIAYINRGGDAKKGESSRGPQPPPDDKSRTRGGSRSEPQRKIGSCSYRGGGRMRYWLGEI</sequence>
<organism evidence="2 3">
    <name type="scientific">Dorcoceras hygrometricum</name>
    <dbReference type="NCBI Taxonomy" id="472368"/>
    <lineage>
        <taxon>Eukaryota</taxon>
        <taxon>Viridiplantae</taxon>
        <taxon>Streptophyta</taxon>
        <taxon>Embryophyta</taxon>
        <taxon>Tracheophyta</taxon>
        <taxon>Spermatophyta</taxon>
        <taxon>Magnoliopsida</taxon>
        <taxon>eudicotyledons</taxon>
        <taxon>Gunneridae</taxon>
        <taxon>Pentapetalae</taxon>
        <taxon>asterids</taxon>
        <taxon>lamiids</taxon>
        <taxon>Lamiales</taxon>
        <taxon>Gesneriaceae</taxon>
        <taxon>Didymocarpoideae</taxon>
        <taxon>Trichosporeae</taxon>
        <taxon>Loxocarpinae</taxon>
        <taxon>Dorcoceras</taxon>
    </lineage>
</organism>
<dbReference type="EMBL" id="KV010724">
    <property type="protein sequence ID" value="KZV26981.1"/>
    <property type="molecule type" value="Genomic_DNA"/>
</dbReference>
<reference evidence="2 3" key="1">
    <citation type="journal article" date="2015" name="Proc. Natl. Acad. Sci. U.S.A.">
        <title>The resurrection genome of Boea hygrometrica: A blueprint for survival of dehydration.</title>
        <authorList>
            <person name="Xiao L."/>
            <person name="Yang G."/>
            <person name="Zhang L."/>
            <person name="Yang X."/>
            <person name="Zhao S."/>
            <person name="Ji Z."/>
            <person name="Zhou Q."/>
            <person name="Hu M."/>
            <person name="Wang Y."/>
            <person name="Chen M."/>
            <person name="Xu Y."/>
            <person name="Jin H."/>
            <person name="Xiao X."/>
            <person name="Hu G."/>
            <person name="Bao F."/>
            <person name="Hu Y."/>
            <person name="Wan P."/>
            <person name="Li L."/>
            <person name="Deng X."/>
            <person name="Kuang T."/>
            <person name="Xiang C."/>
            <person name="Zhu J.K."/>
            <person name="Oliver M.J."/>
            <person name="He Y."/>
        </authorList>
    </citation>
    <scope>NUCLEOTIDE SEQUENCE [LARGE SCALE GENOMIC DNA]</scope>
    <source>
        <strain evidence="3">cv. XS01</strain>
    </source>
</reference>
<keyword evidence="3" id="KW-1185">Reference proteome</keyword>
<gene>
    <name evidence="2" type="ORF">F511_39246</name>
</gene>
<protein>
    <submittedName>
        <fullName evidence="2">Uncharacterized protein</fullName>
    </submittedName>
</protein>
<name>A0A2Z7AYL8_9LAMI</name>
<feature type="region of interest" description="Disordered" evidence="1">
    <location>
        <begin position="72"/>
        <end position="109"/>
    </location>
</feature>